<keyword evidence="3" id="KW-0687">Ribonucleoprotein</keyword>
<proteinExistence type="inferred from homology"/>
<evidence type="ECO:0000256" key="1">
    <source>
        <dbReference type="ARBA" id="ARBA00007151"/>
    </source>
</evidence>
<evidence type="ECO:0000256" key="2">
    <source>
        <dbReference type="ARBA" id="ARBA00022980"/>
    </source>
</evidence>
<feature type="signal peptide" evidence="6">
    <location>
        <begin position="1"/>
        <end position="20"/>
    </location>
</feature>
<comment type="caution">
    <text evidence="8">The sequence shown here is derived from an EMBL/GenBank/DDBJ whole genome shotgun (WGS) entry which is preliminary data.</text>
</comment>
<name>A0A8S4QF48_9NEOP</name>
<feature type="domain" description="Small ribosomal subunit protein uS7" evidence="7">
    <location>
        <begin position="52"/>
        <end position="132"/>
    </location>
</feature>
<dbReference type="AlphaFoldDB" id="A0A8S4QF48"/>
<feature type="coiled-coil region" evidence="4">
    <location>
        <begin position="118"/>
        <end position="145"/>
    </location>
</feature>
<evidence type="ECO:0000313" key="8">
    <source>
        <dbReference type="EMBL" id="CAH2207765.1"/>
    </source>
</evidence>
<dbReference type="SUPFAM" id="SSF47973">
    <property type="entry name" value="Ribosomal protein S7"/>
    <property type="match status" value="1"/>
</dbReference>
<reference evidence="8" key="1">
    <citation type="submission" date="2022-03" db="EMBL/GenBank/DDBJ databases">
        <authorList>
            <person name="Lindestad O."/>
        </authorList>
    </citation>
    <scope>NUCLEOTIDE SEQUENCE</scope>
</reference>
<gene>
    <name evidence="8" type="primary">jg677</name>
    <name evidence="8" type="ORF">PAEG_LOCUS385</name>
</gene>
<feature type="compositionally biased region" description="Basic and acidic residues" evidence="5">
    <location>
        <begin position="30"/>
        <end position="46"/>
    </location>
</feature>
<dbReference type="Proteomes" id="UP000838756">
    <property type="component" value="Unassembled WGS sequence"/>
</dbReference>
<dbReference type="EMBL" id="CAKXAJ010001225">
    <property type="protein sequence ID" value="CAH2207765.1"/>
    <property type="molecule type" value="Genomic_DNA"/>
</dbReference>
<evidence type="ECO:0000256" key="3">
    <source>
        <dbReference type="ARBA" id="ARBA00023274"/>
    </source>
</evidence>
<protein>
    <submittedName>
        <fullName evidence="8">Jg677 protein</fullName>
    </submittedName>
</protein>
<evidence type="ECO:0000256" key="5">
    <source>
        <dbReference type="SAM" id="MobiDB-lite"/>
    </source>
</evidence>
<dbReference type="GO" id="GO:0005840">
    <property type="term" value="C:ribosome"/>
    <property type="evidence" value="ECO:0007669"/>
    <property type="project" value="UniProtKB-KW"/>
</dbReference>
<evidence type="ECO:0000256" key="4">
    <source>
        <dbReference type="SAM" id="Coils"/>
    </source>
</evidence>
<dbReference type="Gene3D" id="1.10.455.10">
    <property type="entry name" value="Ribosomal protein S7 domain"/>
    <property type="match status" value="1"/>
</dbReference>
<dbReference type="Pfam" id="PF00177">
    <property type="entry name" value="Ribosomal_S7"/>
    <property type="match status" value="1"/>
</dbReference>
<dbReference type="GO" id="GO:1990904">
    <property type="term" value="C:ribonucleoprotein complex"/>
    <property type="evidence" value="ECO:0007669"/>
    <property type="project" value="UniProtKB-KW"/>
</dbReference>
<keyword evidence="6" id="KW-0732">Signal</keyword>
<dbReference type="InterPro" id="IPR023798">
    <property type="entry name" value="Ribosomal_uS7_dom"/>
</dbReference>
<evidence type="ECO:0000313" key="9">
    <source>
        <dbReference type="Proteomes" id="UP000838756"/>
    </source>
</evidence>
<comment type="similarity">
    <text evidence="1">Belongs to the universal ribosomal protein uS7 family.</text>
</comment>
<evidence type="ECO:0000259" key="7">
    <source>
        <dbReference type="Pfam" id="PF00177"/>
    </source>
</evidence>
<keyword evidence="2" id="KW-0689">Ribosomal protein</keyword>
<keyword evidence="4" id="KW-0175">Coiled coil</keyword>
<evidence type="ECO:0000256" key="6">
    <source>
        <dbReference type="SAM" id="SignalP"/>
    </source>
</evidence>
<sequence>MPIMRRCLVVLFWFLHVSCAVRVLPSIQKGTDDSENDRADSEESYKTTRFPRTTPKTKNGDVIVEKFVNTLMESKKYLKTIEIVEDKLDHLESMFQERSNAIIKYLAEVLRVVKTSPADMLEKALQSLKNDLDRLKQTVQRHAATEVPNLRSK</sequence>
<organism evidence="8 9">
    <name type="scientific">Pararge aegeria aegeria</name>
    <dbReference type="NCBI Taxonomy" id="348720"/>
    <lineage>
        <taxon>Eukaryota</taxon>
        <taxon>Metazoa</taxon>
        <taxon>Ecdysozoa</taxon>
        <taxon>Arthropoda</taxon>
        <taxon>Hexapoda</taxon>
        <taxon>Insecta</taxon>
        <taxon>Pterygota</taxon>
        <taxon>Neoptera</taxon>
        <taxon>Endopterygota</taxon>
        <taxon>Lepidoptera</taxon>
        <taxon>Glossata</taxon>
        <taxon>Ditrysia</taxon>
        <taxon>Papilionoidea</taxon>
        <taxon>Nymphalidae</taxon>
        <taxon>Satyrinae</taxon>
        <taxon>Satyrini</taxon>
        <taxon>Parargina</taxon>
        <taxon>Pararge</taxon>
    </lineage>
</organism>
<dbReference type="OrthoDB" id="7350644at2759"/>
<accession>A0A8S4QF48</accession>
<keyword evidence="9" id="KW-1185">Reference proteome</keyword>
<feature type="chain" id="PRO_5035720463" evidence="6">
    <location>
        <begin position="21"/>
        <end position="153"/>
    </location>
</feature>
<feature type="region of interest" description="Disordered" evidence="5">
    <location>
        <begin position="30"/>
        <end position="51"/>
    </location>
</feature>
<dbReference type="InterPro" id="IPR036823">
    <property type="entry name" value="Ribosomal_uS7_dom_sf"/>
</dbReference>